<comment type="caution">
    <text evidence="2">The sequence shown here is derived from an EMBL/GenBank/DDBJ whole genome shotgun (WGS) entry which is preliminary data.</text>
</comment>
<evidence type="ECO:0000313" key="3">
    <source>
        <dbReference type="Proteomes" id="UP000288812"/>
    </source>
</evidence>
<evidence type="ECO:0000256" key="1">
    <source>
        <dbReference type="ARBA" id="ARBA00022596"/>
    </source>
</evidence>
<organism evidence="2 3">
    <name type="scientific">Anaerosphaera multitolerans</name>
    <dbReference type="NCBI Taxonomy" id="2487351"/>
    <lineage>
        <taxon>Bacteria</taxon>
        <taxon>Bacillati</taxon>
        <taxon>Bacillota</taxon>
        <taxon>Tissierellia</taxon>
        <taxon>Tissierellales</taxon>
        <taxon>Peptoniphilaceae</taxon>
        <taxon>Anaerosphaera</taxon>
    </lineage>
</organism>
<evidence type="ECO:0000313" key="2">
    <source>
        <dbReference type="EMBL" id="RVU55503.1"/>
    </source>
</evidence>
<proteinExistence type="predicted"/>
<keyword evidence="3" id="KW-1185">Reference proteome</keyword>
<gene>
    <name evidence="2" type="ORF">EF514_01890</name>
</gene>
<dbReference type="RefSeq" id="WP_127723248.1">
    <property type="nucleotide sequence ID" value="NZ_RLIH01000002.1"/>
</dbReference>
<dbReference type="PANTHER" id="PTHR36566:SF1">
    <property type="entry name" value="PYRIDINIUM-3,5-BISTHIOCARBOXYLIC ACID MONONUCLEOTIDE NICKEL INSERTION PROTEIN"/>
    <property type="match status" value="1"/>
</dbReference>
<keyword evidence="1" id="KW-0533">Nickel</keyword>
<accession>A0A437S8T0</accession>
<reference evidence="2 3" key="1">
    <citation type="submission" date="2018-11" db="EMBL/GenBank/DDBJ databases">
        <title>Genome sequencing and assembly of Anaerosphaera sp. nov., GS7-6-2.</title>
        <authorList>
            <person name="Rettenmaier R."/>
            <person name="Liebl W."/>
            <person name="Zverlov V."/>
        </authorList>
    </citation>
    <scope>NUCLEOTIDE SEQUENCE [LARGE SCALE GENOMIC DNA]</scope>
    <source>
        <strain evidence="2 3">GS7-6-2</strain>
    </source>
</reference>
<sequence>MNLYSKEGLLLLVQVDHLNGELLGSIIEYLYKAGAFNVQCIQTITKKNRPGIIFLIDTSQNNLEKVEATIINEIGSTGWHLLNTEHRHTAVEVISREVVVKVNSIEFPFEIQGKKMKDGKANIRPEHSSCTMLKDKIEKISKKNIPLKEIYDKVGRVLDEEINTLLF</sequence>
<dbReference type="EMBL" id="RLIH01000002">
    <property type="protein sequence ID" value="RVU55503.1"/>
    <property type="molecule type" value="Genomic_DNA"/>
</dbReference>
<dbReference type="Proteomes" id="UP000288812">
    <property type="component" value="Unassembled WGS sequence"/>
</dbReference>
<dbReference type="Gene3D" id="3.30.70.1380">
    <property type="entry name" value="Transcriptional regulatory protein pf0864 domain like"/>
    <property type="match status" value="1"/>
</dbReference>
<protein>
    <submittedName>
        <fullName evidence="2">DUF111 family protein</fullName>
    </submittedName>
</protein>
<dbReference type="PANTHER" id="PTHR36566">
    <property type="entry name" value="NICKEL INSERTION PROTEIN-RELATED"/>
    <property type="match status" value="1"/>
</dbReference>
<dbReference type="Pfam" id="PF01969">
    <property type="entry name" value="Ni_insertion"/>
    <property type="match status" value="1"/>
</dbReference>
<name>A0A437S8T0_9FIRM</name>
<dbReference type="OrthoDB" id="1701332at2"/>
<dbReference type="AlphaFoldDB" id="A0A437S8T0"/>
<dbReference type="InterPro" id="IPR002822">
    <property type="entry name" value="Ni_insertion"/>
</dbReference>